<feature type="signal peptide" evidence="3">
    <location>
        <begin position="1"/>
        <end position="24"/>
    </location>
</feature>
<dbReference type="SUPFAM" id="SSF53850">
    <property type="entry name" value="Periplasmic binding protein-like II"/>
    <property type="match status" value="1"/>
</dbReference>
<dbReference type="Gene3D" id="3.40.190.10">
    <property type="entry name" value="Periplasmic binding protein-like II"/>
    <property type="match status" value="2"/>
</dbReference>
<accession>A0ABZ0D0P9</accession>
<sequence>MNRRAILLVLATTASMWLHQHAHAQARELQMGIIATESSANLKTAWQPLIDDLQKATGLKVTAFFAPDYAGVIEAMRFNKVQLAWMGNKSGMEAVDRANGEVFGKVVSLDGTQGYWSLMIVHKDSPLKSLDDVLKQRTSLTLGMGDTNSTSGTLVPGFYAWAANKVDPVRDFKRSARANHESNILAVANKQVDVATVASDTFDRVKAKLPEKAAELREVWRSPLIPSDPLLYRKDLDEVTKQKLRNFFFTYGSKDAREKEVMKTLTWSAFVKSDNQQLTPIRQLELAKERSKVEADTALPADERAKKLKDIDQRLAELAQQIALAK</sequence>
<dbReference type="RefSeq" id="WP_316701444.1">
    <property type="nucleotide sequence ID" value="NZ_CP136336.1"/>
</dbReference>
<dbReference type="Pfam" id="PF12974">
    <property type="entry name" value="Phosphonate-bd"/>
    <property type="match status" value="1"/>
</dbReference>
<evidence type="ECO:0000256" key="1">
    <source>
        <dbReference type="ARBA" id="ARBA00007162"/>
    </source>
</evidence>
<dbReference type="InterPro" id="IPR017797">
    <property type="entry name" value="Phosphnate-bd"/>
</dbReference>
<feature type="chain" id="PRO_5045623761" evidence="3">
    <location>
        <begin position="25"/>
        <end position="326"/>
    </location>
</feature>
<comment type="similarity">
    <text evidence="1">Belongs to the phosphate/phosphite/phosphonate binding protein family.</text>
</comment>
<evidence type="ECO:0000256" key="3">
    <source>
        <dbReference type="SAM" id="SignalP"/>
    </source>
</evidence>
<dbReference type="NCBIfam" id="TIGR03431">
    <property type="entry name" value="PhnD"/>
    <property type="match status" value="1"/>
</dbReference>
<dbReference type="EMBL" id="CP136336">
    <property type="protein sequence ID" value="WOB08638.1"/>
    <property type="molecule type" value="Genomic_DNA"/>
</dbReference>
<dbReference type="InterPro" id="IPR005770">
    <property type="entry name" value="PhnD"/>
</dbReference>
<keyword evidence="5" id="KW-1185">Reference proteome</keyword>
<dbReference type="PANTHER" id="PTHR35841">
    <property type="entry name" value="PHOSPHONATES-BINDING PERIPLASMIC PROTEIN"/>
    <property type="match status" value="1"/>
</dbReference>
<reference evidence="4 5" key="1">
    <citation type="submission" date="2023-10" db="EMBL/GenBank/DDBJ databases">
        <title>Bacteria for the degradation of biodegradable plastic PBAT(Polybutylene adipate terephthalate).</title>
        <authorList>
            <person name="Weon H.-Y."/>
            <person name="Yeon J."/>
        </authorList>
    </citation>
    <scope>NUCLEOTIDE SEQUENCE [LARGE SCALE GENOMIC DNA]</scope>
    <source>
        <strain evidence="4 5">SBD 7-3</strain>
    </source>
</reference>
<name>A0ABZ0D0P9_9BURK</name>
<evidence type="ECO:0000313" key="5">
    <source>
        <dbReference type="Proteomes" id="UP001303946"/>
    </source>
</evidence>
<organism evidence="4 5">
    <name type="scientific">Piscinibacter gummiphilus</name>
    <dbReference type="NCBI Taxonomy" id="946333"/>
    <lineage>
        <taxon>Bacteria</taxon>
        <taxon>Pseudomonadati</taxon>
        <taxon>Pseudomonadota</taxon>
        <taxon>Betaproteobacteria</taxon>
        <taxon>Burkholderiales</taxon>
        <taxon>Sphaerotilaceae</taxon>
        <taxon>Piscinibacter</taxon>
    </lineage>
</organism>
<evidence type="ECO:0000313" key="4">
    <source>
        <dbReference type="EMBL" id="WOB08638.1"/>
    </source>
</evidence>
<gene>
    <name evidence="4" type="primary">phnD</name>
    <name evidence="4" type="ORF">RXV79_00965</name>
</gene>
<dbReference type="Proteomes" id="UP001303946">
    <property type="component" value="Chromosome"/>
</dbReference>
<keyword evidence="2 3" id="KW-0732">Signal</keyword>
<protein>
    <submittedName>
        <fullName evidence="4">Phosphonate ABC transporter substrate-binding protein</fullName>
    </submittedName>
</protein>
<evidence type="ECO:0000256" key="2">
    <source>
        <dbReference type="ARBA" id="ARBA00022729"/>
    </source>
</evidence>
<proteinExistence type="inferred from homology"/>
<dbReference type="NCBIfam" id="TIGR01098">
    <property type="entry name" value="3A0109s03R"/>
    <property type="match status" value="1"/>
</dbReference>
<dbReference type="Gene3D" id="1.20.58.90">
    <property type="match status" value="1"/>
</dbReference>
<dbReference type="PANTHER" id="PTHR35841:SF1">
    <property type="entry name" value="PHOSPHONATES-BINDING PERIPLASMIC PROTEIN"/>
    <property type="match status" value="1"/>
</dbReference>